<organism evidence="2 3">
    <name type="scientific">Streptomyces noursei</name>
    <name type="common">Streptomyces albulus</name>
    <dbReference type="NCBI Taxonomy" id="1971"/>
    <lineage>
        <taxon>Bacteria</taxon>
        <taxon>Bacillati</taxon>
        <taxon>Actinomycetota</taxon>
        <taxon>Actinomycetes</taxon>
        <taxon>Kitasatosporales</taxon>
        <taxon>Streptomycetaceae</taxon>
        <taxon>Streptomyces</taxon>
    </lineage>
</organism>
<comment type="caution">
    <text evidence="2">The sequence shown here is derived from an EMBL/GenBank/DDBJ whole genome shotgun (WGS) entry which is preliminary data.</text>
</comment>
<gene>
    <name evidence="2" type="ORF">SALB_00956</name>
</gene>
<feature type="region of interest" description="Disordered" evidence="1">
    <location>
        <begin position="17"/>
        <end position="38"/>
    </location>
</feature>
<evidence type="ECO:0000313" key="2">
    <source>
        <dbReference type="EMBL" id="GCB88286.1"/>
    </source>
</evidence>
<name>A0A401QSA3_STRNR</name>
<reference evidence="2 3" key="1">
    <citation type="journal article" date="2019" name="Microbiol. Resour. Announc.">
        <title>Draft Genome Sequence of the Most Traditional epsilon-Poly-l-Lysine Producer, Streptomyces albulus NBRC14147.</title>
        <authorList>
            <person name="Yamanaka K."/>
            <person name="Hamano Y."/>
        </authorList>
    </citation>
    <scope>NUCLEOTIDE SEQUENCE [LARGE SCALE GENOMIC DNA]</scope>
    <source>
        <strain evidence="2 3">NBRC 14147</strain>
    </source>
</reference>
<sequence length="184" mass="20363">MNGTPLALQHNGQIQAIHASPPTSPPLHNEAPSPRLRLGSGRAVEEGESARHTLLMSHSTTPGSWDGPWYRVRTEQFEAAFLPSADEDVELVDNVDVFVDLKDGSRWSATMITLAQIELLMERWAASGEALAGRYFWVSDGLIVRDAGITNMTQVLTGLLENGEFTQILQRLDDRYPPNLRLSI</sequence>
<proteinExistence type="predicted"/>
<evidence type="ECO:0000313" key="3">
    <source>
        <dbReference type="Proteomes" id="UP000288351"/>
    </source>
</evidence>
<dbReference type="EMBL" id="BHXC01000006">
    <property type="protein sequence ID" value="GCB88286.1"/>
    <property type="molecule type" value="Genomic_DNA"/>
</dbReference>
<evidence type="ECO:0000256" key="1">
    <source>
        <dbReference type="SAM" id="MobiDB-lite"/>
    </source>
</evidence>
<dbReference type="AlphaFoldDB" id="A0A401QSA3"/>
<protein>
    <submittedName>
        <fullName evidence="2">Uncharacterized protein</fullName>
    </submittedName>
</protein>
<accession>A0A401QSA3</accession>
<dbReference type="Proteomes" id="UP000288351">
    <property type="component" value="Unassembled WGS sequence"/>
</dbReference>